<dbReference type="Gene3D" id="1.10.510.10">
    <property type="entry name" value="Transferase(Phosphotransferase) domain 1"/>
    <property type="match status" value="1"/>
</dbReference>
<organism evidence="8 9">
    <name type="scientific">Paractinoplanes aksuensis</name>
    <dbReference type="NCBI Taxonomy" id="2939490"/>
    <lineage>
        <taxon>Bacteria</taxon>
        <taxon>Bacillati</taxon>
        <taxon>Actinomycetota</taxon>
        <taxon>Actinomycetes</taxon>
        <taxon>Micromonosporales</taxon>
        <taxon>Micromonosporaceae</taxon>
        <taxon>Paractinoplanes</taxon>
    </lineage>
</organism>
<dbReference type="SUPFAM" id="SSF48452">
    <property type="entry name" value="TPR-like"/>
    <property type="match status" value="1"/>
</dbReference>
<evidence type="ECO:0000256" key="2">
    <source>
        <dbReference type="ARBA" id="ARBA00022527"/>
    </source>
</evidence>
<feature type="domain" description="Protein kinase" evidence="7">
    <location>
        <begin position="1"/>
        <end position="255"/>
    </location>
</feature>
<dbReference type="PANTHER" id="PTHR43289:SF6">
    <property type="entry name" value="SERINE_THREONINE-PROTEIN KINASE NEKL-3"/>
    <property type="match status" value="1"/>
</dbReference>
<reference evidence="8 9" key="1">
    <citation type="submission" date="2022-06" db="EMBL/GenBank/DDBJ databases">
        <title>New Species of the Genus Actinoplanes, ActinopZanes ferrugineus.</title>
        <authorList>
            <person name="Ding P."/>
        </authorList>
    </citation>
    <scope>NUCLEOTIDE SEQUENCE [LARGE SCALE GENOMIC DNA]</scope>
    <source>
        <strain evidence="8 9">TRM88003</strain>
    </source>
</reference>
<evidence type="ECO:0000256" key="5">
    <source>
        <dbReference type="ARBA" id="ARBA00022777"/>
    </source>
</evidence>
<evidence type="ECO:0000256" key="4">
    <source>
        <dbReference type="ARBA" id="ARBA00022741"/>
    </source>
</evidence>
<keyword evidence="3" id="KW-0808">Transferase</keyword>
<sequence>MGQVWPGRDTKLDREVVVKFVRLPRGTADEDHIRRRFRRESRITARLAHPGVPAVYDVGVDDGRPFIVMQRVHGISVADLVAEQGPLPIGLAATIAAQICAVLAVAHRESLVHRDLKPANLMLEPNGAVKVLDFGLAVAPTLADYSRITQTGEYVGTPAYMAPEQVEANHSEPATDLYALGCTLHEMLSGERLFPGSVPYTIMLRQVHDTPEPLRSLRSDVPAELEQLVLQLLEKRPEDRPAEAEEVYRRLLPFAADLGPLDGVLSREARRDPARLYAAALSRPEISAVVPAPRVESVPATEPVPPVTRQDLVRARTDARRLTGQSRFDQAAAVLAPVEKNARRAFGNTDPEVIEVRQALAAALFEGGDFRRAAPVFHALAADLTGDSRFDCLYREAICLAETGQSAQAMSRLTALLADGDPRSLRLRKEIGLLQLGAGRRAEAAHTFTGLAADLRRASDPDSAELSDVDLLLARSTHAEGVES</sequence>
<dbReference type="EC" id="2.7.11.1" evidence="1"/>
<evidence type="ECO:0000313" key="8">
    <source>
        <dbReference type="EMBL" id="MCO8271805.1"/>
    </source>
</evidence>
<gene>
    <name evidence="8" type="ORF">M1L60_14500</name>
</gene>
<dbReference type="InterPro" id="IPR008271">
    <property type="entry name" value="Ser/Thr_kinase_AS"/>
</dbReference>
<dbReference type="Proteomes" id="UP001523369">
    <property type="component" value="Unassembled WGS sequence"/>
</dbReference>
<dbReference type="InterPro" id="IPR011990">
    <property type="entry name" value="TPR-like_helical_dom_sf"/>
</dbReference>
<evidence type="ECO:0000313" key="9">
    <source>
        <dbReference type="Proteomes" id="UP001523369"/>
    </source>
</evidence>
<keyword evidence="5 8" id="KW-0418">Kinase</keyword>
<dbReference type="PROSITE" id="PS00108">
    <property type="entry name" value="PROTEIN_KINASE_ST"/>
    <property type="match status" value="1"/>
</dbReference>
<dbReference type="RefSeq" id="WP_253237987.1">
    <property type="nucleotide sequence ID" value="NZ_JAMYJR010000013.1"/>
</dbReference>
<dbReference type="EMBL" id="JAMYJR010000013">
    <property type="protein sequence ID" value="MCO8271805.1"/>
    <property type="molecule type" value="Genomic_DNA"/>
</dbReference>
<dbReference type="PANTHER" id="PTHR43289">
    <property type="entry name" value="MITOGEN-ACTIVATED PROTEIN KINASE KINASE KINASE 20-RELATED"/>
    <property type="match status" value="1"/>
</dbReference>
<evidence type="ECO:0000256" key="6">
    <source>
        <dbReference type="ARBA" id="ARBA00022840"/>
    </source>
</evidence>
<dbReference type="PROSITE" id="PS50011">
    <property type="entry name" value="PROTEIN_KINASE_DOM"/>
    <property type="match status" value="1"/>
</dbReference>
<dbReference type="SMART" id="SM00220">
    <property type="entry name" value="S_TKc"/>
    <property type="match status" value="1"/>
</dbReference>
<accession>A0ABT1DLV5</accession>
<name>A0ABT1DLV5_9ACTN</name>
<keyword evidence="4" id="KW-0547">Nucleotide-binding</keyword>
<comment type="caution">
    <text evidence="8">The sequence shown here is derived from an EMBL/GenBank/DDBJ whole genome shotgun (WGS) entry which is preliminary data.</text>
</comment>
<evidence type="ECO:0000256" key="3">
    <source>
        <dbReference type="ARBA" id="ARBA00022679"/>
    </source>
</evidence>
<keyword evidence="6" id="KW-0067">ATP-binding</keyword>
<proteinExistence type="predicted"/>
<dbReference type="InterPro" id="IPR011009">
    <property type="entry name" value="Kinase-like_dom_sf"/>
</dbReference>
<dbReference type="Gene3D" id="1.25.40.10">
    <property type="entry name" value="Tetratricopeptide repeat domain"/>
    <property type="match status" value="1"/>
</dbReference>
<dbReference type="CDD" id="cd14014">
    <property type="entry name" value="STKc_PknB_like"/>
    <property type="match status" value="1"/>
</dbReference>
<protein>
    <recommendedName>
        <fullName evidence="1">non-specific serine/threonine protein kinase</fullName>
        <ecNumber evidence="1">2.7.11.1</ecNumber>
    </recommendedName>
</protein>
<dbReference type="GO" id="GO:0016301">
    <property type="term" value="F:kinase activity"/>
    <property type="evidence" value="ECO:0007669"/>
    <property type="project" value="UniProtKB-KW"/>
</dbReference>
<dbReference type="SUPFAM" id="SSF56112">
    <property type="entry name" value="Protein kinase-like (PK-like)"/>
    <property type="match status" value="1"/>
</dbReference>
<keyword evidence="2" id="KW-0723">Serine/threonine-protein kinase</keyword>
<dbReference type="Pfam" id="PF00069">
    <property type="entry name" value="Pkinase"/>
    <property type="match status" value="1"/>
</dbReference>
<evidence type="ECO:0000256" key="1">
    <source>
        <dbReference type="ARBA" id="ARBA00012513"/>
    </source>
</evidence>
<dbReference type="Gene3D" id="3.30.200.20">
    <property type="entry name" value="Phosphorylase Kinase, domain 1"/>
    <property type="match status" value="1"/>
</dbReference>
<keyword evidence="9" id="KW-1185">Reference proteome</keyword>
<evidence type="ECO:0000259" key="7">
    <source>
        <dbReference type="PROSITE" id="PS50011"/>
    </source>
</evidence>
<dbReference type="InterPro" id="IPR000719">
    <property type="entry name" value="Prot_kinase_dom"/>
</dbReference>